<protein>
    <submittedName>
        <fullName evidence="6">MAPEG family protein</fullName>
    </submittedName>
</protein>
<dbReference type="SUPFAM" id="SSF161084">
    <property type="entry name" value="MAPEG domain-like"/>
    <property type="match status" value="1"/>
</dbReference>
<sequence>MEAYSYVVVVSALALLAYYFTLLMAGLARGRFKIEAPSHSGPPEYERYVRAHHNTLEHLVLFLPGLWLFAFAVSPYWAAGIGIIWPFMRVGYALGYHKAPEKRLRWIYLSMPPIYIFVLGSLIGGVWQLISGS</sequence>
<accession>A0A1N6HL18</accession>
<feature type="transmembrane region" description="Helical" evidence="5">
    <location>
        <begin position="76"/>
        <end position="94"/>
    </location>
</feature>
<gene>
    <name evidence="6" type="ORF">SAMN02745824_3341</name>
</gene>
<evidence type="ECO:0000313" key="7">
    <source>
        <dbReference type="Proteomes" id="UP000185192"/>
    </source>
</evidence>
<dbReference type="AlphaFoldDB" id="A0A1N6HL18"/>
<dbReference type="STRING" id="1123272.SAMN02745824_3341"/>
<keyword evidence="7" id="KW-1185">Reference proteome</keyword>
<evidence type="ECO:0000256" key="1">
    <source>
        <dbReference type="ARBA" id="ARBA00004141"/>
    </source>
</evidence>
<dbReference type="Proteomes" id="UP000185192">
    <property type="component" value="Unassembled WGS sequence"/>
</dbReference>
<dbReference type="Pfam" id="PF01124">
    <property type="entry name" value="MAPEG"/>
    <property type="match status" value="1"/>
</dbReference>
<evidence type="ECO:0000256" key="3">
    <source>
        <dbReference type="ARBA" id="ARBA00022989"/>
    </source>
</evidence>
<dbReference type="InterPro" id="IPR050997">
    <property type="entry name" value="MAPEG"/>
</dbReference>
<dbReference type="Gene3D" id="1.20.120.550">
    <property type="entry name" value="Membrane associated eicosanoid/glutathione metabolism-like domain"/>
    <property type="match status" value="1"/>
</dbReference>
<evidence type="ECO:0000256" key="4">
    <source>
        <dbReference type="ARBA" id="ARBA00023136"/>
    </source>
</evidence>
<dbReference type="PANTHER" id="PTHR10250">
    <property type="entry name" value="MICROSOMAL GLUTATHIONE S-TRANSFERASE"/>
    <property type="match status" value="1"/>
</dbReference>
<evidence type="ECO:0000313" key="6">
    <source>
        <dbReference type="EMBL" id="SIO20461.1"/>
    </source>
</evidence>
<keyword evidence="4 5" id="KW-0472">Membrane</keyword>
<evidence type="ECO:0000256" key="5">
    <source>
        <dbReference type="SAM" id="Phobius"/>
    </source>
</evidence>
<dbReference type="GO" id="GO:0006691">
    <property type="term" value="P:leukotriene metabolic process"/>
    <property type="evidence" value="ECO:0007669"/>
    <property type="project" value="UniProtKB-ARBA"/>
</dbReference>
<keyword evidence="3 5" id="KW-1133">Transmembrane helix</keyword>
<reference evidence="7" key="1">
    <citation type="submission" date="2016-11" db="EMBL/GenBank/DDBJ databases">
        <authorList>
            <person name="Varghese N."/>
            <person name="Submissions S."/>
        </authorList>
    </citation>
    <scope>NUCLEOTIDE SEQUENCE [LARGE SCALE GENOMIC DNA]</scope>
    <source>
        <strain evidence="7">DSM 22363</strain>
    </source>
</reference>
<dbReference type="GO" id="GO:0016020">
    <property type="term" value="C:membrane"/>
    <property type="evidence" value="ECO:0007669"/>
    <property type="project" value="UniProtKB-SubCell"/>
</dbReference>
<dbReference type="GO" id="GO:0004602">
    <property type="term" value="F:glutathione peroxidase activity"/>
    <property type="evidence" value="ECO:0007669"/>
    <property type="project" value="TreeGrafter"/>
</dbReference>
<dbReference type="InterPro" id="IPR023352">
    <property type="entry name" value="MAPEG-like_dom_sf"/>
</dbReference>
<organism evidence="6 7">
    <name type="scientific">Parasphingorhabdus marina DSM 22363</name>
    <dbReference type="NCBI Taxonomy" id="1123272"/>
    <lineage>
        <taxon>Bacteria</taxon>
        <taxon>Pseudomonadati</taxon>
        <taxon>Pseudomonadota</taxon>
        <taxon>Alphaproteobacteria</taxon>
        <taxon>Sphingomonadales</taxon>
        <taxon>Sphingomonadaceae</taxon>
        <taxon>Parasphingorhabdus</taxon>
    </lineage>
</organism>
<keyword evidence="2 5" id="KW-0812">Transmembrane</keyword>
<proteinExistence type="predicted"/>
<dbReference type="RefSeq" id="WP_074206215.1">
    <property type="nucleotide sequence ID" value="NZ_FSQW01000002.1"/>
</dbReference>
<name>A0A1N6HL18_9SPHN</name>
<dbReference type="EMBL" id="FSQW01000002">
    <property type="protein sequence ID" value="SIO20461.1"/>
    <property type="molecule type" value="Genomic_DNA"/>
</dbReference>
<comment type="subcellular location">
    <subcellularLocation>
        <location evidence="1">Membrane</location>
        <topology evidence="1">Multi-pass membrane protein</topology>
    </subcellularLocation>
</comment>
<dbReference type="OrthoDB" id="464934at2"/>
<feature type="transmembrane region" description="Helical" evidence="5">
    <location>
        <begin position="106"/>
        <end position="130"/>
    </location>
</feature>
<dbReference type="InterPro" id="IPR001129">
    <property type="entry name" value="Membr-assoc_MAPEG"/>
</dbReference>
<dbReference type="PANTHER" id="PTHR10250:SF15">
    <property type="entry name" value="MICROSOMAL GLUTATHIONE S-TRANSFERASE-RELATED"/>
    <property type="match status" value="1"/>
</dbReference>
<feature type="transmembrane region" description="Helical" evidence="5">
    <location>
        <begin position="6"/>
        <end position="28"/>
    </location>
</feature>
<dbReference type="GO" id="GO:0004364">
    <property type="term" value="F:glutathione transferase activity"/>
    <property type="evidence" value="ECO:0007669"/>
    <property type="project" value="TreeGrafter"/>
</dbReference>
<evidence type="ECO:0000256" key="2">
    <source>
        <dbReference type="ARBA" id="ARBA00022692"/>
    </source>
</evidence>